<proteinExistence type="predicted"/>
<name>A0A9P8L6H7_9PEZI</name>
<sequence>MFAMAKRNEKKIITTFQRDSLGRMIGFDEKEVKPSLSMDDPNIRKKLEKKIDSVAGNRLLDNIIVKQFATGHLTLPMLRAYLDSLESNERFIPDLLIIDYPDLMKIDKDNFRLGIDEIYKEIRGEAVNRNLALAVVSQGNRSSENAKKVTGGHVAEAWSKIAHADCVITYNQTEAEAKLGLARLYVTGGRNDEDKINLVISQNYATGVFAVDSILMSNDYWKQLPQEDENA</sequence>
<gene>
    <name evidence="1" type="ORF">GP486_008138</name>
</gene>
<accession>A0A9P8L6H7</accession>
<reference evidence="1" key="1">
    <citation type="submission" date="2021-03" db="EMBL/GenBank/DDBJ databases">
        <title>Comparative genomics and phylogenomic investigation of the class Geoglossomycetes provide insights into ecological specialization and systematics.</title>
        <authorList>
            <person name="Melie T."/>
            <person name="Pirro S."/>
            <person name="Miller A.N."/>
            <person name="Quandt A."/>
        </authorList>
    </citation>
    <scope>NUCLEOTIDE SEQUENCE</scope>
    <source>
        <strain evidence="1">CAQ_001_2017</strain>
    </source>
</reference>
<dbReference type="Gene3D" id="3.40.50.300">
    <property type="entry name" value="P-loop containing nucleotide triphosphate hydrolases"/>
    <property type="match status" value="1"/>
</dbReference>
<dbReference type="AlphaFoldDB" id="A0A9P8L6H7"/>
<protein>
    <submittedName>
        <fullName evidence="1">Uncharacterized protein</fullName>
    </submittedName>
</protein>
<dbReference type="InterPro" id="IPR027417">
    <property type="entry name" value="P-loop_NTPase"/>
</dbReference>
<dbReference type="Proteomes" id="UP000750711">
    <property type="component" value="Unassembled WGS sequence"/>
</dbReference>
<keyword evidence="2" id="KW-1185">Reference proteome</keyword>
<organism evidence="1 2">
    <name type="scientific">Trichoglossum hirsutum</name>
    <dbReference type="NCBI Taxonomy" id="265104"/>
    <lineage>
        <taxon>Eukaryota</taxon>
        <taxon>Fungi</taxon>
        <taxon>Dikarya</taxon>
        <taxon>Ascomycota</taxon>
        <taxon>Pezizomycotina</taxon>
        <taxon>Geoglossomycetes</taxon>
        <taxon>Geoglossales</taxon>
        <taxon>Geoglossaceae</taxon>
        <taxon>Trichoglossum</taxon>
    </lineage>
</organism>
<evidence type="ECO:0000313" key="2">
    <source>
        <dbReference type="Proteomes" id="UP000750711"/>
    </source>
</evidence>
<comment type="caution">
    <text evidence="1">The sequence shown here is derived from an EMBL/GenBank/DDBJ whole genome shotgun (WGS) entry which is preliminary data.</text>
</comment>
<dbReference type="EMBL" id="JAGHQM010002809">
    <property type="protein sequence ID" value="KAH0548131.1"/>
    <property type="molecule type" value="Genomic_DNA"/>
</dbReference>
<evidence type="ECO:0000313" key="1">
    <source>
        <dbReference type="EMBL" id="KAH0548131.1"/>
    </source>
</evidence>